<dbReference type="AlphaFoldDB" id="A0A2N5TF34"/>
<dbReference type="Proteomes" id="UP000235388">
    <property type="component" value="Unassembled WGS sequence"/>
</dbReference>
<protein>
    <submittedName>
        <fullName evidence="2">Uncharacterized protein</fullName>
    </submittedName>
</protein>
<reference evidence="2 3" key="1">
    <citation type="submission" date="2017-11" db="EMBL/GenBank/DDBJ databases">
        <title>De novo assembly and phasing of dikaryotic genomes from two isolates of Puccinia coronata f. sp. avenae, the causal agent of oat crown rust.</title>
        <authorList>
            <person name="Miller M.E."/>
            <person name="Zhang Y."/>
            <person name="Omidvar V."/>
            <person name="Sperschneider J."/>
            <person name="Schwessinger B."/>
            <person name="Raley C."/>
            <person name="Palmer J.M."/>
            <person name="Garnica D."/>
            <person name="Upadhyaya N."/>
            <person name="Rathjen J."/>
            <person name="Taylor J.M."/>
            <person name="Park R.F."/>
            <person name="Dodds P.N."/>
            <person name="Hirsch C.D."/>
            <person name="Kianian S.F."/>
            <person name="Figueroa M."/>
        </authorList>
    </citation>
    <scope>NUCLEOTIDE SEQUENCE [LARGE SCALE GENOMIC DNA]</scope>
    <source>
        <strain evidence="2">12NC29</strain>
    </source>
</reference>
<comment type="caution">
    <text evidence="2">The sequence shown here is derived from an EMBL/GenBank/DDBJ whole genome shotgun (WGS) entry which is preliminary data.</text>
</comment>
<sequence>MALVMAADTRWQVPVTCWRVPVVCTGTRLRIPGLGVGVQASQKLNTRVPGTSQPGNQLGGAGCAAGTDQACLRSKTAAERRRSPVRDRMLLRSAAAVLCGTV</sequence>
<evidence type="ECO:0000313" key="2">
    <source>
        <dbReference type="EMBL" id="PLW23998.1"/>
    </source>
</evidence>
<name>A0A2N5TF34_9BASI</name>
<keyword evidence="3" id="KW-1185">Reference proteome</keyword>
<feature type="compositionally biased region" description="Polar residues" evidence="1">
    <location>
        <begin position="45"/>
        <end position="56"/>
    </location>
</feature>
<feature type="region of interest" description="Disordered" evidence="1">
    <location>
        <begin position="45"/>
        <end position="64"/>
    </location>
</feature>
<accession>A0A2N5TF34</accession>
<evidence type="ECO:0000256" key="1">
    <source>
        <dbReference type="SAM" id="MobiDB-lite"/>
    </source>
</evidence>
<organism evidence="2 3">
    <name type="scientific">Puccinia coronata f. sp. avenae</name>
    <dbReference type="NCBI Taxonomy" id="200324"/>
    <lineage>
        <taxon>Eukaryota</taxon>
        <taxon>Fungi</taxon>
        <taxon>Dikarya</taxon>
        <taxon>Basidiomycota</taxon>
        <taxon>Pucciniomycotina</taxon>
        <taxon>Pucciniomycetes</taxon>
        <taxon>Pucciniales</taxon>
        <taxon>Pucciniaceae</taxon>
        <taxon>Puccinia</taxon>
    </lineage>
</organism>
<proteinExistence type="predicted"/>
<gene>
    <name evidence="2" type="ORF">PCANC_28742</name>
</gene>
<dbReference type="EMBL" id="PGCJ01000702">
    <property type="protein sequence ID" value="PLW23998.1"/>
    <property type="molecule type" value="Genomic_DNA"/>
</dbReference>
<evidence type="ECO:0000313" key="3">
    <source>
        <dbReference type="Proteomes" id="UP000235388"/>
    </source>
</evidence>